<dbReference type="OrthoDB" id="1652165at2"/>
<dbReference type="NCBIfam" id="NF033708">
    <property type="entry name" value="T9SS_Cterm_ChiA"/>
    <property type="match status" value="1"/>
</dbReference>
<evidence type="ECO:0000313" key="1">
    <source>
        <dbReference type="EMBL" id="OXE97566.1"/>
    </source>
</evidence>
<dbReference type="EMBL" id="MUGS01000073">
    <property type="protein sequence ID" value="OXE97566.1"/>
    <property type="molecule type" value="Genomic_DNA"/>
</dbReference>
<dbReference type="Proteomes" id="UP000214684">
    <property type="component" value="Unassembled WGS sequence"/>
</dbReference>
<evidence type="ECO:0000313" key="2">
    <source>
        <dbReference type="Proteomes" id="UP000214684"/>
    </source>
</evidence>
<gene>
    <name evidence="1" type="ORF">B0A64_23230</name>
</gene>
<name>A0A227NJV3_9FLAO</name>
<protein>
    <submittedName>
        <fullName evidence="1">Uncharacterized protein</fullName>
    </submittedName>
</protein>
<keyword evidence="2" id="KW-1185">Reference proteome</keyword>
<accession>A0A227NJV3</accession>
<comment type="caution">
    <text evidence="1">The sequence shown here is derived from an EMBL/GenBank/DDBJ whole genome shotgun (WGS) entry which is preliminary data.</text>
</comment>
<sequence>MRLGATDNTQFFKQDKSATATNRVWLNMTSQNGLFKQMLVGYVAGASNDYENRYDGVTLDGNPYLDFYSFNNGNKYVIQGRGLPFLDTDTVPLGYRTTVEGEFTIAIDETDGDLSSQNIYLEDKTTGKIQDLKAANYTFQTAIGTFTDRFVLRYTNKTLGVGDVENLDNNVLVAVKDKVVKVTSTKENIKQVTLFDVSGKLLYDKNKVGTTELQLQNLPLSNQVLLVNITLENGFVTTKKIIFK</sequence>
<dbReference type="RefSeq" id="WP_089481850.1">
    <property type="nucleotide sequence ID" value="NZ_MUGS01000073.1"/>
</dbReference>
<reference evidence="1 2" key="1">
    <citation type="submission" date="2016-11" db="EMBL/GenBank/DDBJ databases">
        <title>Whole genomes of Flavobacteriaceae.</title>
        <authorList>
            <person name="Stine C."/>
            <person name="Li C."/>
            <person name="Tadesse D."/>
        </authorList>
    </citation>
    <scope>NUCLEOTIDE SEQUENCE [LARGE SCALE GENOMIC DNA]</scope>
    <source>
        <strain evidence="1 2">DSM 24704</strain>
    </source>
</reference>
<proteinExistence type="predicted"/>
<organism evidence="1 2">
    <name type="scientific">Flavobacterium araucananum</name>
    <dbReference type="NCBI Taxonomy" id="946678"/>
    <lineage>
        <taxon>Bacteria</taxon>
        <taxon>Pseudomonadati</taxon>
        <taxon>Bacteroidota</taxon>
        <taxon>Flavobacteriia</taxon>
        <taxon>Flavobacteriales</taxon>
        <taxon>Flavobacteriaceae</taxon>
        <taxon>Flavobacterium</taxon>
    </lineage>
</organism>
<dbReference type="AlphaFoldDB" id="A0A227NJV3"/>